<evidence type="ECO:0000313" key="3">
    <source>
        <dbReference type="Proteomes" id="UP000311919"/>
    </source>
</evidence>
<accession>A0A4Z2DKW8</accession>
<feature type="region of interest" description="Disordered" evidence="1">
    <location>
        <begin position="185"/>
        <end position="212"/>
    </location>
</feature>
<proteinExistence type="predicted"/>
<dbReference type="EMBL" id="SKCS01000099">
    <property type="protein sequence ID" value="TNN17028.1"/>
    <property type="molecule type" value="Genomic_DNA"/>
</dbReference>
<keyword evidence="3" id="KW-1185">Reference proteome</keyword>
<name>A0A4Z2DKW8_SCHJA</name>
<dbReference type="Proteomes" id="UP000311919">
    <property type="component" value="Unassembled WGS sequence"/>
</dbReference>
<feature type="compositionally biased region" description="Polar residues" evidence="1">
    <location>
        <begin position="185"/>
        <end position="195"/>
    </location>
</feature>
<dbReference type="OrthoDB" id="6240909at2759"/>
<reference evidence="2 3" key="1">
    <citation type="submission" date="2019-03" db="EMBL/GenBank/DDBJ databases">
        <title>An improved genome assembly of the fluke Schistosoma japonicum.</title>
        <authorList>
            <person name="Hu W."/>
            <person name="Luo F."/>
            <person name="Yin M."/>
            <person name="Mo X."/>
            <person name="Sun C."/>
            <person name="Wu Q."/>
            <person name="Zhu B."/>
            <person name="Xiang M."/>
            <person name="Wang J."/>
            <person name="Wang Y."/>
            <person name="Zhang T."/>
            <person name="Xu B."/>
            <person name="Zheng H."/>
            <person name="Feng Z."/>
        </authorList>
    </citation>
    <scope>NUCLEOTIDE SEQUENCE [LARGE SCALE GENOMIC DNA]</scope>
    <source>
        <strain evidence="2">HuSjv2</strain>
        <tissue evidence="2">Worms</tissue>
    </source>
</reference>
<comment type="caution">
    <text evidence="2">The sequence shown here is derived from an EMBL/GenBank/DDBJ whole genome shotgun (WGS) entry which is preliminary data.</text>
</comment>
<evidence type="ECO:0000256" key="1">
    <source>
        <dbReference type="SAM" id="MobiDB-lite"/>
    </source>
</evidence>
<dbReference type="AlphaFoldDB" id="A0A4Z2DKW8"/>
<feature type="compositionally biased region" description="Basic residues" evidence="1">
    <location>
        <begin position="198"/>
        <end position="208"/>
    </location>
</feature>
<protein>
    <submittedName>
        <fullName evidence="2">Uncharacterized protein</fullName>
    </submittedName>
</protein>
<organism evidence="2 3">
    <name type="scientific">Schistosoma japonicum</name>
    <name type="common">Blood fluke</name>
    <dbReference type="NCBI Taxonomy" id="6182"/>
    <lineage>
        <taxon>Eukaryota</taxon>
        <taxon>Metazoa</taxon>
        <taxon>Spiralia</taxon>
        <taxon>Lophotrochozoa</taxon>
        <taxon>Platyhelminthes</taxon>
        <taxon>Trematoda</taxon>
        <taxon>Digenea</taxon>
        <taxon>Strigeidida</taxon>
        <taxon>Schistosomatoidea</taxon>
        <taxon>Schistosomatidae</taxon>
        <taxon>Schistosoma</taxon>
    </lineage>
</organism>
<sequence>MTVMKQRLKIDPKVGLLLLCYNYLCKLFLAKIKPNRKKAFSIVEKLAKHPLLFKQFAKEFSTTATDLISILKSTDDHTVYLNSLTEIEPIIFSLNVMLKSSGVRHILVEKELFASLKQLHQSLDSISPPFSDTVLRELSVQYQNQVQHNSNESNSNQVEILNDHEKVTTDQNENNRQLLPDNVNIVNTPEYNSSTERSKRKSLKRSRKLSSNEEFVTCK</sequence>
<gene>
    <name evidence="2" type="ORF">EWB00_011390</name>
</gene>
<evidence type="ECO:0000313" key="2">
    <source>
        <dbReference type="EMBL" id="TNN17028.1"/>
    </source>
</evidence>